<feature type="domain" description="Aspartate/ornithine carbamoyltransferase Asp/Orn-binding" evidence="3">
    <location>
        <begin position="159"/>
        <end position="311"/>
    </location>
</feature>
<evidence type="ECO:0000259" key="3">
    <source>
        <dbReference type="Pfam" id="PF00185"/>
    </source>
</evidence>
<evidence type="ECO:0000313" key="5">
    <source>
        <dbReference type="EMBL" id="GEK84250.1"/>
    </source>
</evidence>
<dbReference type="SUPFAM" id="SSF53671">
    <property type="entry name" value="Aspartate/ornithine carbamoyltransferase"/>
    <property type="match status" value="1"/>
</dbReference>
<name>A0ABQ0UTG6_9MICO</name>
<protein>
    <submittedName>
        <fullName evidence="5">Ornithine carbamoyltransferase, catabolic</fullName>
    </submittedName>
</protein>
<dbReference type="PANTHER" id="PTHR45753:SF3">
    <property type="entry name" value="ORNITHINE TRANSCARBAMYLASE, MITOCHONDRIAL"/>
    <property type="match status" value="1"/>
</dbReference>
<dbReference type="InterPro" id="IPR002292">
    <property type="entry name" value="Orn/put_carbamltrans"/>
</dbReference>
<evidence type="ECO:0000313" key="6">
    <source>
        <dbReference type="Proteomes" id="UP000321154"/>
    </source>
</evidence>
<comment type="similarity">
    <text evidence="2">Belongs to the aspartate/ornithine carbamoyltransferase superfamily.</text>
</comment>
<dbReference type="Gene3D" id="3.40.50.1370">
    <property type="entry name" value="Aspartate/ornithine carbamoyltransferase"/>
    <property type="match status" value="2"/>
</dbReference>
<gene>
    <name evidence="5" type="primary">argF</name>
    <name evidence="5" type="ORF">FFA01_25590</name>
</gene>
<evidence type="ECO:0000256" key="2">
    <source>
        <dbReference type="RuleBase" id="RU003634"/>
    </source>
</evidence>
<dbReference type="InterPro" id="IPR036901">
    <property type="entry name" value="Asp/Orn_carbamoylTrfase_sf"/>
</dbReference>
<proteinExistence type="inferred from homology"/>
<dbReference type="InterPro" id="IPR006131">
    <property type="entry name" value="Asp_carbamoyltransf_Asp/Orn-bd"/>
</dbReference>
<dbReference type="EMBL" id="BJUV01000031">
    <property type="protein sequence ID" value="GEK84250.1"/>
    <property type="molecule type" value="Genomic_DNA"/>
</dbReference>
<evidence type="ECO:0000259" key="4">
    <source>
        <dbReference type="Pfam" id="PF02729"/>
    </source>
</evidence>
<dbReference type="Proteomes" id="UP000321154">
    <property type="component" value="Unassembled WGS sequence"/>
</dbReference>
<feature type="domain" description="Aspartate/ornithine carbamoyltransferase carbamoyl-P binding" evidence="4">
    <location>
        <begin position="21"/>
        <end position="152"/>
    </location>
</feature>
<organism evidence="5 6">
    <name type="scientific">Frigoribacterium faeni</name>
    <dbReference type="NCBI Taxonomy" id="145483"/>
    <lineage>
        <taxon>Bacteria</taxon>
        <taxon>Bacillati</taxon>
        <taxon>Actinomycetota</taxon>
        <taxon>Actinomycetes</taxon>
        <taxon>Micrococcales</taxon>
        <taxon>Microbacteriaceae</taxon>
        <taxon>Frigoribacterium</taxon>
    </lineage>
</organism>
<keyword evidence="1 2" id="KW-0808">Transferase</keyword>
<sequence length="317" mass="33359">MALGGPPDRGEAMRQTGAMPDVLSLRDLDRASLDAILDRSGRWADGAAEPRGGRPRVATIFSGPAFRTRLAFDTAIDLIGGHRVDLPLTLGEREPIADTAAVLGGGVDAVVIRHGSHADVLELAEHCPVPVVNAMTASGHPCEVVSEAFTVRRRRGSLDGLRLTFVGEATNLFRSWCELSTAYDIAVTQVAPPGFEAPQAYLDEIAALGGSLATTADLAAGADGAHVIYTDGWPEEARVDGPTRVAFERTTITADLLDALGGDPTAGEGVLMHCMPVRRGDEVTAEAFAHPRSITLEAKRSLAPTHAALLEFALGML</sequence>
<dbReference type="InterPro" id="IPR006130">
    <property type="entry name" value="Asp/Orn_carbamoylTrfase"/>
</dbReference>
<comment type="caution">
    <text evidence="5">The sequence shown here is derived from an EMBL/GenBank/DDBJ whole genome shotgun (WGS) entry which is preliminary data.</text>
</comment>
<accession>A0ABQ0UTG6</accession>
<evidence type="ECO:0000256" key="1">
    <source>
        <dbReference type="ARBA" id="ARBA00022679"/>
    </source>
</evidence>
<reference evidence="5 6" key="1">
    <citation type="submission" date="2019-07" db="EMBL/GenBank/DDBJ databases">
        <title>Whole genome shotgun sequence of Frigoribacterium faeni NBRC 103066.</title>
        <authorList>
            <person name="Hosoyama A."/>
            <person name="Uohara A."/>
            <person name="Ohji S."/>
            <person name="Ichikawa N."/>
        </authorList>
    </citation>
    <scope>NUCLEOTIDE SEQUENCE [LARGE SCALE GENOMIC DNA]</scope>
    <source>
        <strain evidence="5 6">NBRC 103066</strain>
    </source>
</reference>
<dbReference type="PRINTS" id="PR00100">
    <property type="entry name" value="AOTCASE"/>
</dbReference>
<dbReference type="Pfam" id="PF00185">
    <property type="entry name" value="OTCace"/>
    <property type="match status" value="1"/>
</dbReference>
<dbReference type="PANTHER" id="PTHR45753">
    <property type="entry name" value="ORNITHINE CARBAMOYLTRANSFERASE, MITOCHONDRIAL"/>
    <property type="match status" value="1"/>
</dbReference>
<dbReference type="InterPro" id="IPR006132">
    <property type="entry name" value="Asp/Orn_carbamoyltranf_P-bd"/>
</dbReference>
<keyword evidence="6" id="KW-1185">Reference proteome</keyword>
<dbReference type="Pfam" id="PF02729">
    <property type="entry name" value="OTCace_N"/>
    <property type="match status" value="1"/>
</dbReference>
<dbReference type="PRINTS" id="PR00102">
    <property type="entry name" value="OTCASE"/>
</dbReference>